<gene>
    <name evidence="6" type="ORF">B5M45_01155</name>
</gene>
<dbReference type="AlphaFoldDB" id="A0A1X0YHP5"/>
<keyword evidence="3" id="KW-0804">Transcription</keyword>
<evidence type="ECO:0000259" key="5">
    <source>
        <dbReference type="PROSITE" id="PS50977"/>
    </source>
</evidence>
<accession>A0A1X0YHP5</accession>
<reference evidence="6 7" key="1">
    <citation type="submission" date="2017-03" db="EMBL/GenBank/DDBJ databases">
        <title>Genomic insights into Mycobacterium simiae human colonization.</title>
        <authorList>
            <person name="Steffani J.L."/>
            <person name="Brunck M.E."/>
            <person name="Cruz E."/>
            <person name="Montiel R."/>
            <person name="Barona F."/>
        </authorList>
    </citation>
    <scope>NUCLEOTIDE SEQUENCE [LARGE SCALE GENOMIC DNA]</scope>
    <source>
        <strain evidence="6 7">MsiGto</strain>
    </source>
</reference>
<dbReference type="EMBL" id="MZZM01000001">
    <property type="protein sequence ID" value="ORJ64892.1"/>
    <property type="molecule type" value="Genomic_DNA"/>
</dbReference>
<dbReference type="PRINTS" id="PR00455">
    <property type="entry name" value="HTHTETR"/>
</dbReference>
<sequence>MASSPGRPTARLTVRGAATKARIVAGAAALVQEHGVAGTSLDAVMTATGTSRSQLYHYFDNKDALIGEVIKTQFGRVIAAQEPLLRELSSWEGLQRWCDHLVAMVRETQGIGGCPLGSLVSELADRSESARQQLARSFAEWQSYLSKGFAAMRENGELDADADLDDLALTMMSALQGGLLMGQATRSARPLELALNMALGHIAGYRRNTMQGPPH</sequence>
<evidence type="ECO:0000313" key="7">
    <source>
        <dbReference type="Proteomes" id="UP000193040"/>
    </source>
</evidence>
<organism evidence="6 7">
    <name type="scientific">Mycobacterium simiae</name>
    <name type="common">Mycobacterium habana</name>
    <dbReference type="NCBI Taxonomy" id="1784"/>
    <lineage>
        <taxon>Bacteria</taxon>
        <taxon>Bacillati</taxon>
        <taxon>Actinomycetota</taxon>
        <taxon>Actinomycetes</taxon>
        <taxon>Mycobacteriales</taxon>
        <taxon>Mycobacteriaceae</taxon>
        <taxon>Mycobacterium</taxon>
        <taxon>Mycobacterium simiae complex</taxon>
    </lineage>
</organism>
<evidence type="ECO:0000256" key="1">
    <source>
        <dbReference type="ARBA" id="ARBA00023015"/>
    </source>
</evidence>
<protein>
    <submittedName>
        <fullName evidence="6">TetR family transcriptional regulator</fullName>
    </submittedName>
</protein>
<comment type="caution">
    <text evidence="6">The sequence shown here is derived from an EMBL/GenBank/DDBJ whole genome shotgun (WGS) entry which is preliminary data.</text>
</comment>
<dbReference type="InterPro" id="IPR001647">
    <property type="entry name" value="HTH_TetR"/>
</dbReference>
<dbReference type="SUPFAM" id="SSF48498">
    <property type="entry name" value="Tetracyclin repressor-like, C-terminal domain"/>
    <property type="match status" value="1"/>
</dbReference>
<dbReference type="PROSITE" id="PS50977">
    <property type="entry name" value="HTH_TETR_2"/>
    <property type="match status" value="1"/>
</dbReference>
<dbReference type="InterPro" id="IPR036271">
    <property type="entry name" value="Tet_transcr_reg_TetR-rel_C_sf"/>
</dbReference>
<evidence type="ECO:0000256" key="3">
    <source>
        <dbReference type="ARBA" id="ARBA00023163"/>
    </source>
</evidence>
<feature type="DNA-binding region" description="H-T-H motif" evidence="4">
    <location>
        <begin position="40"/>
        <end position="59"/>
    </location>
</feature>
<dbReference type="Pfam" id="PF16925">
    <property type="entry name" value="TetR_C_13"/>
    <property type="match status" value="1"/>
</dbReference>
<evidence type="ECO:0000256" key="2">
    <source>
        <dbReference type="ARBA" id="ARBA00023125"/>
    </source>
</evidence>
<dbReference type="GO" id="GO:0003677">
    <property type="term" value="F:DNA binding"/>
    <property type="evidence" value="ECO:0007669"/>
    <property type="project" value="UniProtKB-UniRule"/>
</dbReference>
<dbReference type="PANTHER" id="PTHR47506">
    <property type="entry name" value="TRANSCRIPTIONAL REGULATORY PROTEIN"/>
    <property type="match status" value="1"/>
</dbReference>
<dbReference type="PANTHER" id="PTHR47506:SF1">
    <property type="entry name" value="HTH-TYPE TRANSCRIPTIONAL REGULATOR YJDC"/>
    <property type="match status" value="1"/>
</dbReference>
<feature type="domain" description="HTH tetR-type" evidence="5">
    <location>
        <begin position="17"/>
        <end position="77"/>
    </location>
</feature>
<keyword evidence="2 4" id="KW-0238">DNA-binding</keyword>
<evidence type="ECO:0000313" key="6">
    <source>
        <dbReference type="EMBL" id="ORJ64892.1"/>
    </source>
</evidence>
<dbReference type="Pfam" id="PF00440">
    <property type="entry name" value="TetR_N"/>
    <property type="match status" value="1"/>
</dbReference>
<dbReference type="Gene3D" id="1.10.357.10">
    <property type="entry name" value="Tetracycline Repressor, domain 2"/>
    <property type="match status" value="1"/>
</dbReference>
<dbReference type="SUPFAM" id="SSF46689">
    <property type="entry name" value="Homeodomain-like"/>
    <property type="match status" value="1"/>
</dbReference>
<keyword evidence="7" id="KW-1185">Reference proteome</keyword>
<dbReference type="InterPro" id="IPR009057">
    <property type="entry name" value="Homeodomain-like_sf"/>
</dbReference>
<keyword evidence="1" id="KW-0805">Transcription regulation</keyword>
<dbReference type="RefSeq" id="WP_061556025.1">
    <property type="nucleotide sequence ID" value="NZ_JASWDE010000021.1"/>
</dbReference>
<dbReference type="Proteomes" id="UP000193040">
    <property type="component" value="Unassembled WGS sequence"/>
</dbReference>
<dbReference type="STRING" id="1784.VC42_03655"/>
<evidence type="ECO:0000256" key="4">
    <source>
        <dbReference type="PROSITE-ProRule" id="PRU00335"/>
    </source>
</evidence>
<dbReference type="InterPro" id="IPR011075">
    <property type="entry name" value="TetR_C"/>
</dbReference>
<proteinExistence type="predicted"/>
<name>A0A1X0YHP5_MYCSI</name>